<organism evidence="6">
    <name type="scientific">Stegastes partitus</name>
    <name type="common">bicolor damselfish</name>
    <dbReference type="NCBI Taxonomy" id="144197"/>
    <lineage>
        <taxon>Eukaryota</taxon>
        <taxon>Metazoa</taxon>
        <taxon>Chordata</taxon>
        <taxon>Craniata</taxon>
        <taxon>Vertebrata</taxon>
        <taxon>Euteleostomi</taxon>
        <taxon>Actinopterygii</taxon>
        <taxon>Neopterygii</taxon>
        <taxon>Teleostei</taxon>
        <taxon>Neoteleostei</taxon>
        <taxon>Acanthomorphata</taxon>
        <taxon>Ovalentaria</taxon>
        <taxon>Pomacentridae</taxon>
        <taxon>Stegastes</taxon>
    </lineage>
</organism>
<evidence type="ECO:0000256" key="3">
    <source>
        <dbReference type="PROSITE-ProRule" id="PRU00039"/>
    </source>
</evidence>
<evidence type="ECO:0000256" key="2">
    <source>
        <dbReference type="ARBA" id="ARBA00023180"/>
    </source>
</evidence>
<feature type="domain" description="VWFD" evidence="5">
    <location>
        <begin position="1"/>
        <end position="148"/>
    </location>
</feature>
<comment type="caution">
    <text evidence="3">Lacks conserved residue(s) required for the propagation of feature annotation.</text>
</comment>
<sequence length="341" mass="38221">YDFLDECTYILVEEQSPRHHLSIVVDNFYCVPGLQGSCAKGIILTYQGNVATLNNVTIQPPYEDHGLQFETTGYIVSIHLPEIRSFVSLSPSYTLVINLAMEYFFNNTQGQCGGSWMDGGEGKTEDDSCCHATAYDWVYPDPKKPACLSAPTGVICHPGPPPTPPTTWCPPNPLCELLHHPVFENCSKYVDLSLKKKNCEFDSCSGSNSSCSSLEQAAAECKKAGFCIDWRSLTHGSCGRSLFIFSPRKNRDSLLSERFCLLSTMKTEQQIYQNCKLSLSICSSTSVVLRDDLQVLQENRCCQEQRSERRSVTLLCSDRTSRQHTYKHITSCECRAAVIWR</sequence>
<dbReference type="GeneTree" id="ENSGT00940000156076"/>
<keyword evidence="1 3" id="KW-1015">Disulfide bond</keyword>
<keyword evidence="2" id="KW-0325">Glycoprotein</keyword>
<proteinExistence type="predicted"/>
<evidence type="ECO:0000259" key="5">
    <source>
        <dbReference type="PROSITE" id="PS51233"/>
    </source>
</evidence>
<dbReference type="Pfam" id="PF08742">
    <property type="entry name" value="C8"/>
    <property type="match status" value="1"/>
</dbReference>
<dbReference type="SMART" id="SM00041">
    <property type="entry name" value="CT"/>
    <property type="match status" value="1"/>
</dbReference>
<dbReference type="SMART" id="SM00832">
    <property type="entry name" value="C8"/>
    <property type="match status" value="1"/>
</dbReference>
<dbReference type="InterPro" id="IPR050780">
    <property type="entry name" value="Mucin_vWF_Thrombospondin_sf"/>
</dbReference>
<evidence type="ECO:0008006" key="7">
    <source>
        <dbReference type="Google" id="ProtNLM"/>
    </source>
</evidence>
<evidence type="ECO:0000256" key="1">
    <source>
        <dbReference type="ARBA" id="ARBA00023157"/>
    </source>
</evidence>
<feature type="disulfide bond" evidence="3">
    <location>
        <begin position="282"/>
        <end position="334"/>
    </location>
</feature>
<dbReference type="STRING" id="144197.ENSSPAP00000029311"/>
<dbReference type="PANTHER" id="PTHR11339">
    <property type="entry name" value="EXTRACELLULAR MATRIX GLYCOPROTEIN RELATED"/>
    <property type="match status" value="1"/>
</dbReference>
<dbReference type="InterPro" id="IPR006207">
    <property type="entry name" value="Cys_knot_C"/>
</dbReference>
<accession>A0A3B5B8W0</accession>
<dbReference type="InterPro" id="IPR014853">
    <property type="entry name" value="VWF/SSPO/ZAN-like_Cys-rich_dom"/>
</dbReference>
<name>A0A3B5B8W0_9TELE</name>
<protein>
    <recommendedName>
        <fullName evidence="7">VWFD domain-containing protein</fullName>
    </recommendedName>
</protein>
<dbReference type="Ensembl" id="ENSSPAT00000029780.1">
    <property type="protein sequence ID" value="ENSSPAP00000029311.1"/>
    <property type="gene ID" value="ENSSPAG00000022045.1"/>
</dbReference>
<dbReference type="PROSITE" id="PS01225">
    <property type="entry name" value="CTCK_2"/>
    <property type="match status" value="1"/>
</dbReference>
<dbReference type="InterPro" id="IPR001846">
    <property type="entry name" value="VWF_type-D"/>
</dbReference>
<reference evidence="6" key="1">
    <citation type="submission" date="2023-09" db="UniProtKB">
        <authorList>
            <consortium name="Ensembl"/>
        </authorList>
    </citation>
    <scope>IDENTIFICATION</scope>
</reference>
<dbReference type="PANTHER" id="PTHR11339:SF410">
    <property type="entry name" value="INTESTINAL MUCIN-LIKE PROTEIN"/>
    <property type="match status" value="1"/>
</dbReference>
<dbReference type="AlphaFoldDB" id="A0A3B5B8W0"/>
<dbReference type="Pfam" id="PF00094">
    <property type="entry name" value="VWD"/>
    <property type="match status" value="1"/>
</dbReference>
<dbReference type="PROSITE" id="PS51233">
    <property type="entry name" value="VWFD"/>
    <property type="match status" value="1"/>
</dbReference>
<evidence type="ECO:0000313" key="6">
    <source>
        <dbReference type="Ensembl" id="ENSSPAP00000029311.1"/>
    </source>
</evidence>
<evidence type="ECO:0000259" key="4">
    <source>
        <dbReference type="PROSITE" id="PS01225"/>
    </source>
</evidence>
<feature type="domain" description="CTCK" evidence="4">
    <location>
        <begin position="238"/>
        <end position="341"/>
    </location>
</feature>